<dbReference type="AlphaFoldDB" id="A0AAE0N3D6"/>
<keyword evidence="1" id="KW-0812">Transmembrane</keyword>
<proteinExistence type="predicted"/>
<keyword evidence="1" id="KW-0472">Membrane</keyword>
<evidence type="ECO:0000313" key="3">
    <source>
        <dbReference type="Proteomes" id="UP001285441"/>
    </source>
</evidence>
<keyword evidence="1" id="KW-1133">Transmembrane helix</keyword>
<comment type="caution">
    <text evidence="2">The sequence shown here is derived from an EMBL/GenBank/DDBJ whole genome shotgun (WGS) entry which is preliminary data.</text>
</comment>
<feature type="transmembrane region" description="Helical" evidence="1">
    <location>
        <begin position="29"/>
        <end position="47"/>
    </location>
</feature>
<sequence>MDGFGFGSALFLSLRVGTMEGQRMNTQVLFLWIVNSACAASSCVGWMDTRMKRGVERLTVITCLSDYDNSWRIPYY</sequence>
<dbReference type="Proteomes" id="UP001285441">
    <property type="component" value="Unassembled WGS sequence"/>
</dbReference>
<gene>
    <name evidence="2" type="ORF">B0H63DRAFT_488917</name>
</gene>
<evidence type="ECO:0000313" key="2">
    <source>
        <dbReference type="EMBL" id="KAK3368668.1"/>
    </source>
</evidence>
<dbReference type="EMBL" id="JAULSW010000010">
    <property type="protein sequence ID" value="KAK3368668.1"/>
    <property type="molecule type" value="Genomic_DNA"/>
</dbReference>
<evidence type="ECO:0000256" key="1">
    <source>
        <dbReference type="SAM" id="Phobius"/>
    </source>
</evidence>
<keyword evidence="3" id="KW-1185">Reference proteome</keyword>
<name>A0AAE0N3D6_9PEZI</name>
<reference evidence="2" key="2">
    <citation type="submission" date="2023-06" db="EMBL/GenBank/DDBJ databases">
        <authorList>
            <consortium name="Lawrence Berkeley National Laboratory"/>
            <person name="Haridas S."/>
            <person name="Hensen N."/>
            <person name="Bonometti L."/>
            <person name="Westerberg I."/>
            <person name="Brannstrom I.O."/>
            <person name="Guillou S."/>
            <person name="Cros-Aarteil S."/>
            <person name="Calhoun S."/>
            <person name="Kuo A."/>
            <person name="Mondo S."/>
            <person name="Pangilinan J."/>
            <person name="Riley R."/>
            <person name="LaButti K."/>
            <person name="Andreopoulos B."/>
            <person name="Lipzen A."/>
            <person name="Chen C."/>
            <person name="Yanf M."/>
            <person name="Daum C."/>
            <person name="Ng V."/>
            <person name="Clum A."/>
            <person name="Steindorff A."/>
            <person name="Ohm R."/>
            <person name="Martin F."/>
            <person name="Silar P."/>
            <person name="Natvig D."/>
            <person name="Lalanne C."/>
            <person name="Gautier V."/>
            <person name="Ament-velasquez S.L."/>
            <person name="Kruys A."/>
            <person name="Hutchinson M.I."/>
            <person name="Powell A.J."/>
            <person name="Barry K."/>
            <person name="Miller A.N."/>
            <person name="Grigoriev I.V."/>
            <person name="Debuchy R."/>
            <person name="Gladieux P."/>
            <person name="Thoren M.H."/>
            <person name="Johannesson H."/>
        </authorList>
    </citation>
    <scope>NUCLEOTIDE SEQUENCE</scope>
    <source>
        <strain evidence="2">CBS 232.78</strain>
    </source>
</reference>
<accession>A0AAE0N3D6</accession>
<protein>
    <submittedName>
        <fullName evidence="2">Uncharacterized protein</fullName>
    </submittedName>
</protein>
<organism evidence="2 3">
    <name type="scientific">Podospora didyma</name>
    <dbReference type="NCBI Taxonomy" id="330526"/>
    <lineage>
        <taxon>Eukaryota</taxon>
        <taxon>Fungi</taxon>
        <taxon>Dikarya</taxon>
        <taxon>Ascomycota</taxon>
        <taxon>Pezizomycotina</taxon>
        <taxon>Sordariomycetes</taxon>
        <taxon>Sordariomycetidae</taxon>
        <taxon>Sordariales</taxon>
        <taxon>Podosporaceae</taxon>
        <taxon>Podospora</taxon>
    </lineage>
</organism>
<reference evidence="2" key="1">
    <citation type="journal article" date="2023" name="Mol. Phylogenet. Evol.">
        <title>Genome-scale phylogeny and comparative genomics of the fungal order Sordariales.</title>
        <authorList>
            <person name="Hensen N."/>
            <person name="Bonometti L."/>
            <person name="Westerberg I."/>
            <person name="Brannstrom I.O."/>
            <person name="Guillou S."/>
            <person name="Cros-Aarteil S."/>
            <person name="Calhoun S."/>
            <person name="Haridas S."/>
            <person name="Kuo A."/>
            <person name="Mondo S."/>
            <person name="Pangilinan J."/>
            <person name="Riley R."/>
            <person name="LaButti K."/>
            <person name="Andreopoulos B."/>
            <person name="Lipzen A."/>
            <person name="Chen C."/>
            <person name="Yan M."/>
            <person name="Daum C."/>
            <person name="Ng V."/>
            <person name="Clum A."/>
            <person name="Steindorff A."/>
            <person name="Ohm R.A."/>
            <person name="Martin F."/>
            <person name="Silar P."/>
            <person name="Natvig D.O."/>
            <person name="Lalanne C."/>
            <person name="Gautier V."/>
            <person name="Ament-Velasquez S.L."/>
            <person name="Kruys A."/>
            <person name="Hutchinson M.I."/>
            <person name="Powell A.J."/>
            <person name="Barry K."/>
            <person name="Miller A.N."/>
            <person name="Grigoriev I.V."/>
            <person name="Debuchy R."/>
            <person name="Gladieux P."/>
            <person name="Hiltunen Thoren M."/>
            <person name="Johannesson H."/>
        </authorList>
    </citation>
    <scope>NUCLEOTIDE SEQUENCE</scope>
    <source>
        <strain evidence="2">CBS 232.78</strain>
    </source>
</reference>